<dbReference type="EMBL" id="LUEZ02000042">
    <property type="protein sequence ID" value="RDB24591.1"/>
    <property type="molecule type" value="Genomic_DNA"/>
</dbReference>
<keyword evidence="2" id="KW-1185">Reference proteome</keyword>
<evidence type="ECO:0000313" key="2">
    <source>
        <dbReference type="Proteomes" id="UP000076154"/>
    </source>
</evidence>
<accession>A0A369JQQ1</accession>
<protein>
    <submittedName>
        <fullName evidence="1">Uncharacterized protein</fullName>
    </submittedName>
</protein>
<organism evidence="1 2">
    <name type="scientific">Hypsizygus marmoreus</name>
    <name type="common">White beech mushroom</name>
    <name type="synonym">Agaricus marmoreus</name>
    <dbReference type="NCBI Taxonomy" id="39966"/>
    <lineage>
        <taxon>Eukaryota</taxon>
        <taxon>Fungi</taxon>
        <taxon>Dikarya</taxon>
        <taxon>Basidiomycota</taxon>
        <taxon>Agaricomycotina</taxon>
        <taxon>Agaricomycetes</taxon>
        <taxon>Agaricomycetidae</taxon>
        <taxon>Agaricales</taxon>
        <taxon>Tricholomatineae</taxon>
        <taxon>Lyophyllaceae</taxon>
        <taxon>Hypsizygus</taxon>
    </lineage>
</organism>
<gene>
    <name evidence="1" type="ORF">Hypma_008255</name>
</gene>
<sequence length="73" mass="7934">MPRLSFNSTSHQQQVVVLDNYFLACPTPAIHPGKETAGKLDKIHGAGLGREYLQLDTVVFATGPVTVRFGISH</sequence>
<dbReference type="AlphaFoldDB" id="A0A369JQQ1"/>
<dbReference type="Proteomes" id="UP000076154">
    <property type="component" value="Unassembled WGS sequence"/>
</dbReference>
<reference evidence="1" key="1">
    <citation type="submission" date="2018-04" db="EMBL/GenBank/DDBJ databases">
        <title>Whole genome sequencing of Hypsizygus marmoreus.</title>
        <authorList>
            <person name="Choi I.-G."/>
            <person name="Min B."/>
            <person name="Kim J.-G."/>
            <person name="Kim S."/>
            <person name="Oh Y.-L."/>
            <person name="Kong W.-S."/>
            <person name="Park H."/>
            <person name="Jeong J."/>
            <person name="Song E.-S."/>
        </authorList>
    </citation>
    <scope>NUCLEOTIDE SEQUENCE [LARGE SCALE GENOMIC DNA]</scope>
    <source>
        <strain evidence="1">51987-8</strain>
    </source>
</reference>
<proteinExistence type="predicted"/>
<name>A0A369JQQ1_HYPMA</name>
<evidence type="ECO:0000313" key="1">
    <source>
        <dbReference type="EMBL" id="RDB24591.1"/>
    </source>
</evidence>
<comment type="caution">
    <text evidence="1">The sequence shown here is derived from an EMBL/GenBank/DDBJ whole genome shotgun (WGS) entry which is preliminary data.</text>
</comment>
<dbReference type="InParanoid" id="A0A369JQQ1"/>